<dbReference type="SUPFAM" id="SSF48452">
    <property type="entry name" value="TPR-like"/>
    <property type="match status" value="1"/>
</dbReference>
<feature type="signal peptide" evidence="6">
    <location>
        <begin position="1"/>
        <end position="22"/>
    </location>
</feature>
<dbReference type="RefSeq" id="WP_066836037.1">
    <property type="nucleotide sequence ID" value="NZ_JACJIQ010000003.1"/>
</dbReference>
<evidence type="ECO:0000256" key="1">
    <source>
        <dbReference type="ARBA" id="ARBA00004442"/>
    </source>
</evidence>
<dbReference type="PROSITE" id="PS51257">
    <property type="entry name" value="PROKAR_LIPOPROTEIN"/>
    <property type="match status" value="1"/>
</dbReference>
<proteinExistence type="inferred from homology"/>
<evidence type="ECO:0000313" key="10">
    <source>
        <dbReference type="Proteomes" id="UP000563094"/>
    </source>
</evidence>
<keyword evidence="3 6" id="KW-0732">Signal</keyword>
<keyword evidence="5" id="KW-0998">Cell outer membrane</keyword>
<dbReference type="InterPro" id="IPR033985">
    <property type="entry name" value="SusD-like_N"/>
</dbReference>
<evidence type="ECO:0008006" key="11">
    <source>
        <dbReference type="Google" id="ProtNLM"/>
    </source>
</evidence>
<comment type="similarity">
    <text evidence="2">Belongs to the SusD family.</text>
</comment>
<comment type="caution">
    <text evidence="9">The sequence shown here is derived from an EMBL/GenBank/DDBJ whole genome shotgun (WGS) entry which is preliminary data.</text>
</comment>
<evidence type="ECO:0000256" key="4">
    <source>
        <dbReference type="ARBA" id="ARBA00023136"/>
    </source>
</evidence>
<dbReference type="CDD" id="cd08977">
    <property type="entry name" value="SusD"/>
    <property type="match status" value="1"/>
</dbReference>
<evidence type="ECO:0000256" key="3">
    <source>
        <dbReference type="ARBA" id="ARBA00022729"/>
    </source>
</evidence>
<feature type="domain" description="RagB/SusD" evidence="7">
    <location>
        <begin position="313"/>
        <end position="511"/>
    </location>
</feature>
<organism evidence="9 10">
    <name type="scientific">Rufibacter quisquiliarum</name>
    <dbReference type="NCBI Taxonomy" id="1549639"/>
    <lineage>
        <taxon>Bacteria</taxon>
        <taxon>Pseudomonadati</taxon>
        <taxon>Bacteroidota</taxon>
        <taxon>Cytophagia</taxon>
        <taxon>Cytophagales</taxon>
        <taxon>Hymenobacteraceae</taxon>
        <taxon>Rufibacter</taxon>
    </lineage>
</organism>
<evidence type="ECO:0000259" key="8">
    <source>
        <dbReference type="Pfam" id="PF14322"/>
    </source>
</evidence>
<dbReference type="AlphaFoldDB" id="A0A839GMV3"/>
<keyword evidence="10" id="KW-1185">Reference proteome</keyword>
<dbReference type="InterPro" id="IPR012944">
    <property type="entry name" value="SusD_RagB_dom"/>
</dbReference>
<evidence type="ECO:0000259" key="7">
    <source>
        <dbReference type="Pfam" id="PF07980"/>
    </source>
</evidence>
<sequence>MKNLKYRFYLLLAFAVMLTSCSDDFLDTFPTDKAAESTAFESTKNARVALNGIYSALYKQQDGSQTRDGYTSMMIYIDFMGEDIVHSASGTTYFRNAHRWTDHRSETGVVNEWAYRFYYRIIANTNLIINNIDEVPGDIKDKNAIKGEALALRAWAHFNVVQLYGIRYDKTNTPNAQLGVPIMTQNSVEPQARATVEEVYAQVNTDLDQALSLLVSTNEPSNKTHLHLKSVKGIKARVALTMQDWDNAAKYAAEAREGYTLMTNAEYLSGFNNMGSGVVQGEWMWGARQLDTQVPTYGGWFVYMSSNVSSSHTRPNPKKINTKLYNALASTDVRKKLWWNGTAADAVNFPGVINAATGQTDVSAVRRAYMHKKFVTANPAVASGDIPFMRAAEMYLIEAEAHARAGRSEEAQTALFPLAVNRNPSYVKSTKTGADLIEEIMIQRRVELWGEGFRFTDLKRTNSELNRSGTGATSALATTGVTTPVPAGDIRWQFRFPREEMNVNPNLIQNP</sequence>
<protein>
    <recommendedName>
        <fullName evidence="11">RagB/SusD family nutrient uptake outer membrane protein</fullName>
    </recommendedName>
</protein>
<feature type="domain" description="SusD-like N-terminal" evidence="8">
    <location>
        <begin position="45"/>
        <end position="240"/>
    </location>
</feature>
<reference evidence="9 10" key="1">
    <citation type="submission" date="2020-08" db="EMBL/GenBank/DDBJ databases">
        <title>Genomic Encyclopedia of Type Strains, Phase IV (KMG-IV): sequencing the most valuable type-strain genomes for metagenomic binning, comparative biology and taxonomic classification.</title>
        <authorList>
            <person name="Goeker M."/>
        </authorList>
    </citation>
    <scope>NUCLEOTIDE SEQUENCE [LARGE SCALE GENOMIC DNA]</scope>
    <source>
        <strain evidence="9 10">DSM 29854</strain>
    </source>
</reference>
<dbReference type="Pfam" id="PF07980">
    <property type="entry name" value="SusD_RagB"/>
    <property type="match status" value="1"/>
</dbReference>
<dbReference type="GO" id="GO:0009279">
    <property type="term" value="C:cell outer membrane"/>
    <property type="evidence" value="ECO:0007669"/>
    <property type="project" value="UniProtKB-SubCell"/>
</dbReference>
<evidence type="ECO:0000256" key="2">
    <source>
        <dbReference type="ARBA" id="ARBA00006275"/>
    </source>
</evidence>
<gene>
    <name evidence="9" type="ORF">FHS90_000961</name>
</gene>
<keyword evidence="4" id="KW-0472">Membrane</keyword>
<evidence type="ECO:0000313" key="9">
    <source>
        <dbReference type="EMBL" id="MBA9076257.1"/>
    </source>
</evidence>
<evidence type="ECO:0000256" key="6">
    <source>
        <dbReference type="SAM" id="SignalP"/>
    </source>
</evidence>
<comment type="subcellular location">
    <subcellularLocation>
        <location evidence="1">Cell outer membrane</location>
    </subcellularLocation>
</comment>
<dbReference type="InterPro" id="IPR011990">
    <property type="entry name" value="TPR-like_helical_dom_sf"/>
</dbReference>
<name>A0A839GMV3_9BACT</name>
<feature type="chain" id="PRO_5032536648" description="RagB/SusD family nutrient uptake outer membrane protein" evidence="6">
    <location>
        <begin position="23"/>
        <end position="511"/>
    </location>
</feature>
<accession>A0A839GMV3</accession>
<dbReference type="Gene3D" id="1.25.40.390">
    <property type="match status" value="1"/>
</dbReference>
<dbReference type="Proteomes" id="UP000563094">
    <property type="component" value="Unassembled WGS sequence"/>
</dbReference>
<dbReference type="Pfam" id="PF14322">
    <property type="entry name" value="SusD-like_3"/>
    <property type="match status" value="1"/>
</dbReference>
<dbReference type="EMBL" id="JACJIQ010000003">
    <property type="protein sequence ID" value="MBA9076257.1"/>
    <property type="molecule type" value="Genomic_DNA"/>
</dbReference>
<evidence type="ECO:0000256" key="5">
    <source>
        <dbReference type="ARBA" id="ARBA00023237"/>
    </source>
</evidence>